<dbReference type="EMBL" id="JXJX01000001">
    <property type="protein sequence ID" value="PCS08329.1"/>
    <property type="molecule type" value="Genomic_DNA"/>
</dbReference>
<evidence type="ECO:0000313" key="3">
    <source>
        <dbReference type="Proteomes" id="UP000242246"/>
    </source>
</evidence>
<dbReference type="Proteomes" id="UP000242246">
    <property type="component" value="Unassembled WGS sequence"/>
</dbReference>
<gene>
    <name evidence="2" type="ORF">RU87_GL000152</name>
</gene>
<dbReference type="Pfam" id="PF06265">
    <property type="entry name" value="YutD-like"/>
    <property type="match status" value="1"/>
</dbReference>
<accession>A0A2A5S4A5</accession>
<evidence type="ECO:0000256" key="1">
    <source>
        <dbReference type="SAM" id="MobiDB-lite"/>
    </source>
</evidence>
<proteinExistence type="predicted"/>
<reference evidence="2 3" key="1">
    <citation type="submission" date="2014-12" db="EMBL/GenBank/DDBJ databases">
        <title>Draft genome sequences of 10 type strains of Lactococcus.</title>
        <authorList>
            <person name="Sun Z."/>
            <person name="Zhong Z."/>
            <person name="Liu W."/>
            <person name="Zhang W."/>
            <person name="Zhang H."/>
        </authorList>
    </citation>
    <scope>NUCLEOTIDE SEQUENCE [LARGE SCALE GENOMIC DNA]</scope>
    <source>
        <strain evidence="2 3">DSM 20686</strain>
    </source>
</reference>
<name>A0A2A5S4A5_9LACT</name>
<feature type="region of interest" description="Disordered" evidence="1">
    <location>
        <begin position="149"/>
        <end position="219"/>
    </location>
</feature>
<dbReference type="AlphaFoldDB" id="A0A2A5S4A5"/>
<evidence type="ECO:0000313" key="2">
    <source>
        <dbReference type="EMBL" id="PCS08329.1"/>
    </source>
</evidence>
<sequence>MAKVVPEEEKNYNKFPGERVIVVDDVVTIGDKVYHLVHNYQDGFDKDKLAQRYSDIFVKYDYIVGDWGHEQLRLKGFFSSSRKKIADELKISHLEEYIKEYMNYGAAFFVLKRMRSKDIKRNEPFLSEKVYEVDAPDIATIELTSKKGKTKKTAVTQKQTKSVKRQGTQKQRQATKGTFDQKEKASSKRPSFDKQEDKQALKQKTTTKRPAFVVRTRNK</sequence>
<organism evidence="2 3">
    <name type="scientific">Pseudolactococcus plantarum</name>
    <dbReference type="NCBI Taxonomy" id="1365"/>
    <lineage>
        <taxon>Bacteria</taxon>
        <taxon>Bacillati</taxon>
        <taxon>Bacillota</taxon>
        <taxon>Bacilli</taxon>
        <taxon>Lactobacillales</taxon>
        <taxon>Streptococcaceae</taxon>
        <taxon>Pseudolactococcus</taxon>
    </lineage>
</organism>
<keyword evidence="3" id="KW-1185">Reference proteome</keyword>
<feature type="compositionally biased region" description="Polar residues" evidence="1">
    <location>
        <begin position="165"/>
        <end position="178"/>
    </location>
</feature>
<feature type="compositionally biased region" description="Basic and acidic residues" evidence="1">
    <location>
        <begin position="179"/>
        <end position="200"/>
    </location>
</feature>
<dbReference type="STRING" id="1348632.GCA_001591745_00070"/>
<dbReference type="InterPro" id="IPR009370">
    <property type="entry name" value="YutD-like"/>
</dbReference>
<dbReference type="Gene3D" id="3.50.4.20">
    <property type="match status" value="1"/>
</dbReference>
<evidence type="ECO:0008006" key="4">
    <source>
        <dbReference type="Google" id="ProtNLM"/>
    </source>
</evidence>
<comment type="caution">
    <text evidence="2">The sequence shown here is derived from an EMBL/GenBank/DDBJ whole genome shotgun (WGS) entry which is preliminary data.</text>
</comment>
<dbReference type="RefSeq" id="WP_068159646.1">
    <property type="nucleotide sequence ID" value="NZ_JXJX01000001.1"/>
</dbReference>
<dbReference type="InterPro" id="IPR038141">
    <property type="entry name" value="YutD-like_sf"/>
</dbReference>
<protein>
    <recommendedName>
        <fullName evidence="4">Transcriptional regulator</fullName>
    </recommendedName>
</protein>
<dbReference type="PIRSF" id="PIRSF012565">
    <property type="entry name" value="DUF1027"/>
    <property type="match status" value="1"/>
</dbReference>
<dbReference type="OrthoDB" id="1650379at2"/>